<reference evidence="3 4" key="1">
    <citation type="journal article" date="2019" name="Environ. Microbiol.">
        <title>Species interactions and distinct microbial communities in high Arctic permafrost affected cryosols are associated with the CH4 and CO2 gas fluxes.</title>
        <authorList>
            <person name="Altshuler I."/>
            <person name="Hamel J."/>
            <person name="Turney S."/>
            <person name="Magnuson E."/>
            <person name="Levesque R."/>
            <person name="Greer C."/>
            <person name="Whyte L.G."/>
        </authorList>
    </citation>
    <scope>NUCLEOTIDE SEQUENCE [LARGE SCALE GENOMIC DNA]</scope>
    <source>
        <strain evidence="3 4">E6.1</strain>
    </source>
</reference>
<protein>
    <recommendedName>
        <fullName evidence="2">Rad50/SbcC-type AAA domain-containing protein</fullName>
    </recommendedName>
</protein>
<dbReference type="AlphaFoldDB" id="A0A502FFP8"/>
<dbReference type="Pfam" id="PF13476">
    <property type="entry name" value="AAA_23"/>
    <property type="match status" value="1"/>
</dbReference>
<organism evidence="3 4">
    <name type="scientific">Sphingomonas glacialis</name>
    <dbReference type="NCBI Taxonomy" id="658225"/>
    <lineage>
        <taxon>Bacteria</taxon>
        <taxon>Pseudomonadati</taxon>
        <taxon>Pseudomonadota</taxon>
        <taxon>Alphaproteobacteria</taxon>
        <taxon>Sphingomonadales</taxon>
        <taxon>Sphingomonadaceae</taxon>
        <taxon>Sphingomonas</taxon>
    </lineage>
</organism>
<dbReference type="SUPFAM" id="SSF52540">
    <property type="entry name" value="P-loop containing nucleoside triphosphate hydrolases"/>
    <property type="match status" value="1"/>
</dbReference>
<keyword evidence="1" id="KW-0175">Coiled coil</keyword>
<name>A0A502FFP8_9SPHN</name>
<dbReference type="InterPro" id="IPR038729">
    <property type="entry name" value="Rad50/SbcC_AAA"/>
</dbReference>
<feature type="domain" description="Rad50/SbcC-type AAA" evidence="2">
    <location>
        <begin position="7"/>
        <end position="202"/>
    </location>
</feature>
<gene>
    <name evidence="3" type="ORF">EAH76_21975</name>
</gene>
<dbReference type="GO" id="GO:0016887">
    <property type="term" value="F:ATP hydrolysis activity"/>
    <property type="evidence" value="ECO:0007669"/>
    <property type="project" value="InterPro"/>
</dbReference>
<dbReference type="Pfam" id="PF13558">
    <property type="entry name" value="SbcC_Walker_B"/>
    <property type="match status" value="1"/>
</dbReference>
<dbReference type="Proteomes" id="UP000319931">
    <property type="component" value="Unassembled WGS sequence"/>
</dbReference>
<evidence type="ECO:0000259" key="2">
    <source>
        <dbReference type="Pfam" id="PF13476"/>
    </source>
</evidence>
<dbReference type="PANTHER" id="PTHR32114">
    <property type="entry name" value="ABC TRANSPORTER ABCH.3"/>
    <property type="match status" value="1"/>
</dbReference>
<dbReference type="EMBL" id="RCZC01000010">
    <property type="protein sequence ID" value="TPG48083.1"/>
    <property type="molecule type" value="Genomic_DNA"/>
</dbReference>
<keyword evidence="4" id="KW-1185">Reference proteome</keyword>
<sequence>MRVLAIRGRNLASLAGDFAIDFEAAPLADAGIFAITGPTGAGKSTLLDAMCLALYNRVPRLSAAPKRGRVGSETDALSATDPRGLLRQGTTEGFAEIDFVARDKVRYRARWSVSRARTGTLKLVEQTLVSIDTGERIGGTRTDTLTEIALRVGLTAEQFGRAVMLAQGDFEAFIKAEADERAELLEQLTGTEIYSRLGIAAGAKAGALRDEIAVIQQRLDAQGSLSDEARAVAEARLLEVRAAQQAAKGALTALERDRDWYAQLGLLAGRVIEAEAVLATARQAKADAAGRRDALQRRRTAASMIPQWRADAEVRDRDRLLGAELVQLTGLKTQAEDLAGAALERDRSARETAATARGALEAARPTLEAARALDHQIAEADRALTPLRDERDRLWSTAGTAATTHAAAIADHAARLRERAEAAAWLDEATVRGPAAARRQDIVVDLTAFAECEIQRTVIERQQAEAGRVAADAQGASTKADGDLALAVERHAAADAKVTTAQQAAPAEGLLDGLTGRRDALAAVVPCLTAVNAAAAALTRAEEAIARNALETEQIRTAGNLARERANRLAADLPALRERCEAAERAASLSEATADTAAAKLRSALIPGEPCPVCGGTAHAVEALLGLIDDRVAIDTRARDDARRAMSAAERDAAVEAERVVTAAARLEQLAVDAGVAASAATASRRVHADAVVALDAAAAKAGFAVPDAAAARADIEAQLHAIDEERRTLASALAAIETAREDADRTRRLQETAAAEATRSAEASRLAVTTLQGFETRAEALQRELARISTALDQHLAPLFEWRGARDPIARLDELLDEWSSRRLALEEADAALPGLLQQVQAAEIGKVRAADAAEQAKRAADRAEAHHGALVVERAKLLVGEPSDVASARFESAVSTADAVADRVRAEAETAQRALVTVTAQVEACTRQMQASVAAVERQGSALAARLAQLGLDAAEVEAETLAPEGARDAEASALSELDERVTSAVSAVVTRAEDVAAHRAGDAPQTASEELPQALADATSFESAASEVAAEAEAVIRQDDRARAQAATIRRALEDAREAAQIWFRLDDLIGDRDGRKFRRFAQGLTLDRLIFHANARLTELKPRYSLERRQDGEMLIQVVDNDLGGELRGLHNLSGGERFLVSLALALGLSEMSTGQGLSIESLFIDEGFGALDSASLGQAISMLEGLHAGGRRVGVISHIEEVKERIPVKIVVTPVARGRSEVTVESD</sequence>
<dbReference type="InterPro" id="IPR027417">
    <property type="entry name" value="P-loop_NTPase"/>
</dbReference>
<dbReference type="RefSeq" id="WP_140852411.1">
    <property type="nucleotide sequence ID" value="NZ_RCZC01000010.1"/>
</dbReference>
<dbReference type="GO" id="GO:0006302">
    <property type="term" value="P:double-strand break repair"/>
    <property type="evidence" value="ECO:0007669"/>
    <property type="project" value="InterPro"/>
</dbReference>
<proteinExistence type="predicted"/>
<comment type="caution">
    <text evidence="3">The sequence shown here is derived from an EMBL/GenBank/DDBJ whole genome shotgun (WGS) entry which is preliminary data.</text>
</comment>
<evidence type="ECO:0000313" key="3">
    <source>
        <dbReference type="EMBL" id="TPG48083.1"/>
    </source>
</evidence>
<accession>A0A502FFP8</accession>
<dbReference type="Gene3D" id="3.40.50.300">
    <property type="entry name" value="P-loop containing nucleotide triphosphate hydrolases"/>
    <property type="match status" value="2"/>
</dbReference>
<evidence type="ECO:0000256" key="1">
    <source>
        <dbReference type="SAM" id="Coils"/>
    </source>
</evidence>
<dbReference type="OrthoDB" id="9795626at2"/>
<feature type="coiled-coil region" evidence="1">
    <location>
        <begin position="772"/>
        <end position="868"/>
    </location>
</feature>
<dbReference type="PANTHER" id="PTHR32114:SF2">
    <property type="entry name" value="ABC TRANSPORTER ABCH.3"/>
    <property type="match status" value="1"/>
</dbReference>
<evidence type="ECO:0000313" key="4">
    <source>
        <dbReference type="Proteomes" id="UP000319931"/>
    </source>
</evidence>